<dbReference type="GO" id="GO:0003729">
    <property type="term" value="F:mRNA binding"/>
    <property type="evidence" value="ECO:0007669"/>
    <property type="project" value="TreeGrafter"/>
</dbReference>
<dbReference type="GO" id="GO:0000290">
    <property type="term" value="P:deadenylation-dependent decapping of nuclear-transcribed mRNA"/>
    <property type="evidence" value="ECO:0007669"/>
    <property type="project" value="InterPro"/>
</dbReference>
<protein>
    <submittedName>
        <fullName evidence="6">mRNA-decapping enzyme-like protein</fullName>
    </submittedName>
</protein>
<dbReference type="GO" id="GO:0008047">
    <property type="term" value="F:enzyme activator activity"/>
    <property type="evidence" value="ECO:0007669"/>
    <property type="project" value="InterPro"/>
</dbReference>
<dbReference type="PANTHER" id="PTHR16290:SF0">
    <property type="entry name" value="DECAPPING PROTEIN 1, ISOFORM A"/>
    <property type="match status" value="1"/>
</dbReference>
<comment type="caution">
    <text evidence="6">The sequence shown here is derived from an EMBL/GenBank/DDBJ whole genome shotgun (WGS) entry which is preliminary data.</text>
</comment>
<keyword evidence="4" id="KW-0507">mRNA processing</keyword>
<feature type="region of interest" description="Disordered" evidence="5">
    <location>
        <begin position="138"/>
        <end position="157"/>
    </location>
</feature>
<organism evidence="6 7">
    <name type="scientific">Porphyridium purpureum</name>
    <name type="common">Red alga</name>
    <name type="synonym">Porphyridium cruentum</name>
    <dbReference type="NCBI Taxonomy" id="35688"/>
    <lineage>
        <taxon>Eukaryota</taxon>
        <taxon>Rhodophyta</taxon>
        <taxon>Bangiophyceae</taxon>
        <taxon>Porphyridiales</taxon>
        <taxon>Porphyridiaceae</taxon>
        <taxon>Porphyridium</taxon>
    </lineage>
</organism>
<comment type="subcellular location">
    <subcellularLocation>
        <location evidence="1">Cytoplasm</location>
    </subcellularLocation>
</comment>
<dbReference type="OrthoDB" id="440673at2759"/>
<reference evidence="7" key="1">
    <citation type="journal article" date="2019" name="Nat. Commun.">
        <title>Expansion of phycobilisome linker gene families in mesophilic red algae.</title>
        <authorList>
            <person name="Lee J."/>
            <person name="Kim D."/>
            <person name="Bhattacharya D."/>
            <person name="Yoon H.S."/>
        </authorList>
    </citation>
    <scope>NUCLEOTIDE SEQUENCE [LARGE SCALE GENOMIC DNA]</scope>
    <source>
        <strain evidence="7">CCMP 1328</strain>
    </source>
</reference>
<sequence length="330" mass="35897">MGSMAERTERSRLAAEATLNALRKRDDGCVQIAASAAHVAMYALRDGAWTKMDLEGPLHLVVRNSDPHLRMFVLNRKGIEDLVEDLRGGHVQLEKAKAMIMYKLDQQPIKGIWFYDEAECDAVLVALQKTLSLPAGSVPETGKSASMQPHHHAQMQPQLPHQVYQAQHAYTNTSSPGAAHAGAAPVSSLERFFPGLGQSQSPVMGSPARTHVMAHSAGAAPALSPAAPQHEQHQLQNGTDTGGQYLLGLLQSSPMAGSNTSSIQYGTSQQPHPTQSLVKRESEIAELLGGKRDAPYRAPKMSVSELRAVMQRLLSDQHAFDAMYHEYMKL</sequence>
<dbReference type="AlphaFoldDB" id="A0A5J4YTM3"/>
<evidence type="ECO:0000256" key="3">
    <source>
        <dbReference type="ARBA" id="ARBA00022490"/>
    </source>
</evidence>
<dbReference type="GO" id="GO:0006397">
    <property type="term" value="P:mRNA processing"/>
    <property type="evidence" value="ECO:0007669"/>
    <property type="project" value="UniProtKB-KW"/>
</dbReference>
<accession>A0A5J4YTM3</accession>
<evidence type="ECO:0000313" key="7">
    <source>
        <dbReference type="Proteomes" id="UP000324585"/>
    </source>
</evidence>
<dbReference type="Proteomes" id="UP000324585">
    <property type="component" value="Unassembled WGS sequence"/>
</dbReference>
<dbReference type="Pfam" id="PF06058">
    <property type="entry name" value="DCP1"/>
    <property type="match status" value="1"/>
</dbReference>
<dbReference type="SUPFAM" id="SSF50729">
    <property type="entry name" value="PH domain-like"/>
    <property type="match status" value="1"/>
</dbReference>
<gene>
    <name evidence="6" type="ORF">FVE85_2816</name>
</gene>
<dbReference type="PANTHER" id="PTHR16290">
    <property type="entry name" value="TRANSCRIPTION FACTOR SMIF DECAPPING ENZYME DCP1"/>
    <property type="match status" value="1"/>
</dbReference>
<evidence type="ECO:0000256" key="2">
    <source>
        <dbReference type="ARBA" id="ARBA00008778"/>
    </source>
</evidence>
<keyword evidence="7" id="KW-1185">Reference proteome</keyword>
<feature type="compositionally biased region" description="Low complexity" evidence="5">
    <location>
        <begin position="218"/>
        <end position="228"/>
    </location>
</feature>
<evidence type="ECO:0000256" key="1">
    <source>
        <dbReference type="ARBA" id="ARBA00004496"/>
    </source>
</evidence>
<evidence type="ECO:0000256" key="5">
    <source>
        <dbReference type="SAM" id="MobiDB-lite"/>
    </source>
</evidence>
<evidence type="ECO:0000256" key="4">
    <source>
        <dbReference type="ARBA" id="ARBA00022664"/>
    </source>
</evidence>
<keyword evidence="3" id="KW-0963">Cytoplasm</keyword>
<dbReference type="InterPro" id="IPR010334">
    <property type="entry name" value="Dcp1"/>
</dbReference>
<proteinExistence type="inferred from homology"/>
<name>A0A5J4YTM3_PORPP</name>
<comment type="similarity">
    <text evidence="2">Belongs to the DCP1 family.</text>
</comment>
<dbReference type="Gene3D" id="2.30.29.30">
    <property type="entry name" value="Pleckstrin-homology domain (PH domain)/Phosphotyrosine-binding domain (PTB)"/>
    <property type="match status" value="1"/>
</dbReference>
<evidence type="ECO:0000313" key="6">
    <source>
        <dbReference type="EMBL" id="KAA8494575.1"/>
    </source>
</evidence>
<dbReference type="EMBL" id="VRMN01000004">
    <property type="protein sequence ID" value="KAA8494575.1"/>
    <property type="molecule type" value="Genomic_DNA"/>
</dbReference>
<dbReference type="InterPro" id="IPR011993">
    <property type="entry name" value="PH-like_dom_sf"/>
</dbReference>
<dbReference type="GO" id="GO:0031087">
    <property type="term" value="P:deadenylation-independent decapping of nuclear-transcribed mRNA"/>
    <property type="evidence" value="ECO:0007669"/>
    <property type="project" value="TreeGrafter"/>
</dbReference>
<dbReference type="GO" id="GO:0000932">
    <property type="term" value="C:P-body"/>
    <property type="evidence" value="ECO:0007669"/>
    <property type="project" value="TreeGrafter"/>
</dbReference>
<feature type="region of interest" description="Disordered" evidence="5">
    <location>
        <begin position="218"/>
        <end position="237"/>
    </location>
</feature>